<comment type="caution">
    <text evidence="13">The sequence shown here is derived from an EMBL/GenBank/DDBJ whole genome shotgun (WGS) entry which is preliminary data.</text>
</comment>
<dbReference type="PANTHER" id="PTHR32196">
    <property type="entry name" value="ABC TRANSPORTER PERMEASE PROTEIN YPHD-RELATED-RELATED"/>
    <property type="match status" value="1"/>
</dbReference>
<dbReference type="EMBL" id="WEGI01000011">
    <property type="protein sequence ID" value="MQY29652.1"/>
    <property type="molecule type" value="Genomic_DNA"/>
</dbReference>
<evidence type="ECO:0000256" key="7">
    <source>
        <dbReference type="ARBA" id="ARBA00022989"/>
    </source>
</evidence>
<feature type="transmembrane region" description="Helical" evidence="12">
    <location>
        <begin position="283"/>
        <end position="309"/>
    </location>
</feature>
<feature type="transmembrane region" description="Helical" evidence="12">
    <location>
        <begin position="243"/>
        <end position="262"/>
    </location>
</feature>
<comment type="subcellular location">
    <subcellularLocation>
        <location evidence="1">Cell membrane</location>
        <topology evidence="1">Multi-pass membrane protein</topology>
    </subcellularLocation>
</comment>
<protein>
    <recommendedName>
        <fullName evidence="10">Xylose transport system permease protein XylH</fullName>
    </recommendedName>
</protein>
<dbReference type="CDD" id="cd06579">
    <property type="entry name" value="TM_PBP1_transp_AraH_like"/>
    <property type="match status" value="1"/>
</dbReference>
<evidence type="ECO:0000256" key="4">
    <source>
        <dbReference type="ARBA" id="ARBA00022519"/>
    </source>
</evidence>
<keyword evidence="3" id="KW-1003">Cell membrane</keyword>
<evidence type="ECO:0000256" key="11">
    <source>
        <dbReference type="SAM" id="MobiDB-lite"/>
    </source>
</evidence>
<evidence type="ECO:0000256" key="5">
    <source>
        <dbReference type="ARBA" id="ARBA00022597"/>
    </source>
</evidence>
<evidence type="ECO:0000256" key="10">
    <source>
        <dbReference type="ARBA" id="ARBA00035686"/>
    </source>
</evidence>
<dbReference type="RefSeq" id="WP_227838342.1">
    <property type="nucleotide sequence ID" value="NZ_WEGI01000011.1"/>
</dbReference>
<feature type="compositionally biased region" description="Pro residues" evidence="11">
    <location>
        <begin position="14"/>
        <end position="26"/>
    </location>
</feature>
<dbReference type="GO" id="GO:0005886">
    <property type="term" value="C:plasma membrane"/>
    <property type="evidence" value="ECO:0007669"/>
    <property type="project" value="UniProtKB-SubCell"/>
</dbReference>
<keyword evidence="14" id="KW-1185">Reference proteome</keyword>
<reference evidence="13 14" key="1">
    <citation type="submission" date="2019-10" db="EMBL/GenBank/DDBJ databases">
        <title>Nocardia macrotermitis sp. nov. and Nocardia aurantia sp. nov., isolated from the gut of fungus growing-termite Macrotermes natalensis.</title>
        <authorList>
            <person name="Benndorf R."/>
            <person name="Schwitalla J."/>
            <person name="Martin K."/>
            <person name="De Beer W."/>
            <person name="Kaster A.-K."/>
            <person name="Vollmers J."/>
            <person name="Poulsen M."/>
            <person name="Beemelmanns C."/>
        </authorList>
    </citation>
    <scope>NUCLEOTIDE SEQUENCE [LARGE SCALE GENOMIC DNA]</scope>
    <source>
        <strain evidence="13 14">RB56</strain>
    </source>
</reference>
<dbReference type="InterPro" id="IPR001851">
    <property type="entry name" value="ABC_transp_permease"/>
</dbReference>
<evidence type="ECO:0000256" key="12">
    <source>
        <dbReference type="SAM" id="Phobius"/>
    </source>
</evidence>
<name>A0A7K0DWH7_9NOCA</name>
<dbReference type="Pfam" id="PF02653">
    <property type="entry name" value="BPD_transp_2"/>
    <property type="match status" value="1"/>
</dbReference>
<keyword evidence="6 12" id="KW-0812">Transmembrane</keyword>
<gene>
    <name evidence="13" type="ORF">NRB56_52430</name>
</gene>
<keyword evidence="8 12" id="KW-0472">Membrane</keyword>
<feature type="transmembrane region" description="Helical" evidence="12">
    <location>
        <begin position="38"/>
        <end position="60"/>
    </location>
</feature>
<accession>A0A7K0DWH7</accession>
<organism evidence="13 14">
    <name type="scientific">Nocardia aurantia</name>
    <dbReference type="NCBI Taxonomy" id="2585199"/>
    <lineage>
        <taxon>Bacteria</taxon>
        <taxon>Bacillati</taxon>
        <taxon>Actinomycetota</taxon>
        <taxon>Actinomycetes</taxon>
        <taxon>Mycobacteriales</taxon>
        <taxon>Nocardiaceae</taxon>
        <taxon>Nocardia</taxon>
    </lineage>
</organism>
<feature type="transmembrane region" description="Helical" evidence="12">
    <location>
        <begin position="67"/>
        <end position="86"/>
    </location>
</feature>
<evidence type="ECO:0000256" key="2">
    <source>
        <dbReference type="ARBA" id="ARBA00022448"/>
    </source>
</evidence>
<feature type="region of interest" description="Disordered" evidence="11">
    <location>
        <begin position="1"/>
        <end position="26"/>
    </location>
</feature>
<dbReference type="AlphaFoldDB" id="A0A7K0DWH7"/>
<evidence type="ECO:0000313" key="13">
    <source>
        <dbReference type="EMBL" id="MQY29652.1"/>
    </source>
</evidence>
<evidence type="ECO:0000313" key="14">
    <source>
        <dbReference type="Proteomes" id="UP000431401"/>
    </source>
</evidence>
<keyword evidence="4" id="KW-0997">Cell inner membrane</keyword>
<sequence>MADAETPPGGGTATPPPGGTATPPPRGLPYRLLVRPEIGAALGALLVFAFFSLTTGRFLSALGVATWLDDASTLGIMAVAVALLMIGGEFDLSAGVMTASTALVTALLATRWGWNVWPALGVSLLFALAVGALNGWLVMRTGLPSFIVTLGTFLALQGINLGVTRQITGTVQVSGMRSAAGYSSAGSVFASTVDIGGTRYQSSVLWWLGLTAIAAVVLLRTRFGNWTFAVGGSLPSARAVGVPAVWTKILLFMTTAGAAWIVGSMNVLRFAGVQANQGVGLEFQYIIAAVVGGCLLTGGFGSVIGASLGALIFGMARQGIVFARWNNDWFMLFLGVLLLAAVLVNNAFAKRAERVRR</sequence>
<feature type="transmembrane region" description="Helical" evidence="12">
    <location>
        <begin position="329"/>
        <end position="348"/>
    </location>
</feature>
<feature type="transmembrane region" description="Helical" evidence="12">
    <location>
        <begin position="116"/>
        <end position="137"/>
    </location>
</feature>
<keyword evidence="7 12" id="KW-1133">Transmembrane helix</keyword>
<evidence type="ECO:0000256" key="8">
    <source>
        <dbReference type="ARBA" id="ARBA00023136"/>
    </source>
</evidence>
<evidence type="ECO:0000256" key="1">
    <source>
        <dbReference type="ARBA" id="ARBA00004651"/>
    </source>
</evidence>
<evidence type="ECO:0000256" key="3">
    <source>
        <dbReference type="ARBA" id="ARBA00022475"/>
    </source>
</evidence>
<keyword evidence="5" id="KW-0762">Sugar transport</keyword>
<evidence type="ECO:0000256" key="9">
    <source>
        <dbReference type="ARBA" id="ARBA00035611"/>
    </source>
</evidence>
<keyword evidence="2" id="KW-0813">Transport</keyword>
<comment type="function">
    <text evidence="9">Part of the binding-protein-dependent transport system for D-xylose. Probably responsible for the translocation of the substrate across the membrane.</text>
</comment>
<dbReference type="PANTHER" id="PTHR32196:SF32">
    <property type="entry name" value="XYLOSE TRANSPORT SYSTEM PERMEASE PROTEIN XYLH"/>
    <property type="match status" value="1"/>
</dbReference>
<proteinExistence type="predicted"/>
<feature type="transmembrane region" description="Helical" evidence="12">
    <location>
        <begin position="204"/>
        <end position="223"/>
    </location>
</feature>
<dbReference type="Proteomes" id="UP000431401">
    <property type="component" value="Unassembled WGS sequence"/>
</dbReference>
<evidence type="ECO:0000256" key="6">
    <source>
        <dbReference type="ARBA" id="ARBA00022692"/>
    </source>
</evidence>
<dbReference type="GO" id="GO:0022857">
    <property type="term" value="F:transmembrane transporter activity"/>
    <property type="evidence" value="ECO:0007669"/>
    <property type="project" value="InterPro"/>
</dbReference>